<organism evidence="2">
    <name type="scientific">hydrothermal vent metagenome</name>
    <dbReference type="NCBI Taxonomy" id="652676"/>
    <lineage>
        <taxon>unclassified sequences</taxon>
        <taxon>metagenomes</taxon>
        <taxon>ecological metagenomes</taxon>
    </lineage>
</organism>
<gene>
    <name evidence="2" type="ORF">MNBD_ALPHA06-64</name>
</gene>
<dbReference type="GO" id="GO:0016787">
    <property type="term" value="F:hydrolase activity"/>
    <property type="evidence" value="ECO:0007669"/>
    <property type="project" value="InterPro"/>
</dbReference>
<evidence type="ECO:0000259" key="1">
    <source>
        <dbReference type="Pfam" id="PF04273"/>
    </source>
</evidence>
<dbReference type="Gene3D" id="3.90.190.10">
    <property type="entry name" value="Protein tyrosine phosphatase superfamily"/>
    <property type="match status" value="1"/>
</dbReference>
<dbReference type="InterPro" id="IPR005939">
    <property type="entry name" value="BLH_phosphatase-like"/>
</dbReference>
<dbReference type="NCBIfam" id="TIGR01244">
    <property type="entry name" value="TIGR01244 family sulfur transferase"/>
    <property type="match status" value="1"/>
</dbReference>
<proteinExistence type="predicted"/>
<feature type="domain" description="Beta-lactamase hydrolase-like protein phosphatase-like" evidence="1">
    <location>
        <begin position="54"/>
        <end position="158"/>
    </location>
</feature>
<accession>A0A3B0RTK6</accession>
<dbReference type="InterPro" id="IPR029021">
    <property type="entry name" value="Prot-tyrosine_phosphatase-like"/>
</dbReference>
<evidence type="ECO:0000313" key="2">
    <source>
        <dbReference type="EMBL" id="VAV87863.1"/>
    </source>
</evidence>
<dbReference type="EMBL" id="UOEE01000050">
    <property type="protein sequence ID" value="VAV87863.1"/>
    <property type="molecule type" value="Genomic_DNA"/>
</dbReference>
<name>A0A3B0RTK6_9ZZZZ</name>
<sequence length="195" mass="20427">MSPVIFPKLFHAIAITALLAVSAGCSQADETAVAVSSDAQAVYDQLAAKAAGLHPVTPGFAVSPQINVADLQGIADAGFTRIINHLPDGESANQALSADIKAEAQKLGLKFVDLPFRPGHLSSQTFDALQAELAGSNEPTLSYCRSGTRAITIWAMAEVRAGRLTPDQAIAAASDAGYRLQGQKKKLEQLSKDTK</sequence>
<dbReference type="AlphaFoldDB" id="A0A3B0RTK6"/>
<reference evidence="2" key="1">
    <citation type="submission" date="2018-06" db="EMBL/GenBank/DDBJ databases">
        <authorList>
            <person name="Zhirakovskaya E."/>
        </authorList>
    </citation>
    <scope>NUCLEOTIDE SEQUENCE</scope>
</reference>
<dbReference type="Pfam" id="PF04273">
    <property type="entry name" value="BLH_phosphatase"/>
    <property type="match status" value="1"/>
</dbReference>
<protein>
    <recommendedName>
        <fullName evidence="1">Beta-lactamase hydrolase-like protein phosphatase-like domain-containing protein</fullName>
    </recommendedName>
</protein>